<keyword evidence="2" id="KW-1185">Reference proteome</keyword>
<sequence>MSILLITLFAQYGLGGYFSSIQNWSGNLHFATLVSLSIAMGL</sequence>
<gene>
    <name evidence="1" type="ORF">THIOM_002051</name>
</gene>
<evidence type="ECO:0000313" key="2">
    <source>
        <dbReference type="Proteomes" id="UP000076962"/>
    </source>
</evidence>
<proteinExistence type="predicted"/>
<dbReference type="PATRIC" id="fig|1003181.4.peg.2841"/>
<reference evidence="1 2" key="1">
    <citation type="submission" date="2016-05" db="EMBL/GenBank/DDBJ databases">
        <title>Single-cell genome of chain-forming Candidatus Thiomargarita nelsonii and comparison to other large sulfur-oxidizing bacteria.</title>
        <authorList>
            <person name="Winkel M."/>
            <person name="Salman V."/>
            <person name="Woyke T."/>
            <person name="Schulz-Vogt H."/>
            <person name="Richter M."/>
            <person name="Flood B."/>
            <person name="Bailey J."/>
            <person name="Amann R."/>
            <person name="Mussmann M."/>
        </authorList>
    </citation>
    <scope>NUCLEOTIDE SEQUENCE [LARGE SCALE GENOMIC DNA]</scope>
    <source>
        <strain evidence="1 2">THI036</strain>
    </source>
</reference>
<evidence type="ECO:0000313" key="1">
    <source>
        <dbReference type="EMBL" id="OAD22162.1"/>
    </source>
</evidence>
<dbReference type="AlphaFoldDB" id="A0A176S257"/>
<comment type="caution">
    <text evidence="1">The sequence shown here is derived from an EMBL/GenBank/DDBJ whole genome shotgun (WGS) entry which is preliminary data.</text>
</comment>
<dbReference type="Proteomes" id="UP000076962">
    <property type="component" value="Unassembled WGS sequence"/>
</dbReference>
<feature type="non-terminal residue" evidence="1">
    <location>
        <position position="42"/>
    </location>
</feature>
<organism evidence="1 2">
    <name type="scientific">Candidatus Thiomargarita nelsonii</name>
    <dbReference type="NCBI Taxonomy" id="1003181"/>
    <lineage>
        <taxon>Bacteria</taxon>
        <taxon>Pseudomonadati</taxon>
        <taxon>Pseudomonadota</taxon>
        <taxon>Gammaproteobacteria</taxon>
        <taxon>Thiotrichales</taxon>
        <taxon>Thiotrichaceae</taxon>
        <taxon>Thiomargarita</taxon>
    </lineage>
</organism>
<accession>A0A176S257</accession>
<protein>
    <submittedName>
        <fullName evidence="1">Uncharacterized protein</fullName>
    </submittedName>
</protein>
<dbReference type="EMBL" id="LUTY01001132">
    <property type="protein sequence ID" value="OAD22162.1"/>
    <property type="molecule type" value="Genomic_DNA"/>
</dbReference>
<name>A0A176S257_9GAMM</name>